<organism evidence="2">
    <name type="scientific">Bacteroides intestinalis</name>
    <dbReference type="NCBI Taxonomy" id="329854"/>
    <lineage>
        <taxon>Bacteria</taxon>
        <taxon>Pseudomonadati</taxon>
        <taxon>Bacteroidota</taxon>
        <taxon>Bacteroidia</taxon>
        <taxon>Bacteroidales</taxon>
        <taxon>Bacteroidaceae</taxon>
        <taxon>Bacteroides</taxon>
    </lineage>
</organism>
<keyword evidence="1" id="KW-1133">Transmembrane helix</keyword>
<evidence type="ECO:0000313" key="3">
    <source>
        <dbReference type="Proteomes" id="UP000070319"/>
    </source>
</evidence>
<dbReference type="EMBL" id="LTDF01000003">
    <property type="protein sequence ID" value="KXT55518.1"/>
    <property type="molecule type" value="Genomic_DNA"/>
</dbReference>
<sequence>MKKSKLKWRIIWITYCIPGVLLAMPILLLFYALKPFVWLGDRMGDLKWYLVRKYKPD</sequence>
<feature type="transmembrane region" description="Helical" evidence="1">
    <location>
        <begin position="12"/>
        <end position="33"/>
    </location>
</feature>
<name>A0A139LVP5_9BACE</name>
<dbReference type="Proteomes" id="UP000070319">
    <property type="component" value="Unassembled WGS sequence"/>
</dbReference>
<evidence type="ECO:0000256" key="1">
    <source>
        <dbReference type="SAM" id="Phobius"/>
    </source>
</evidence>
<comment type="caution">
    <text evidence="2">The sequence shown here is derived from an EMBL/GenBank/DDBJ whole genome shotgun (WGS) entry which is preliminary data.</text>
</comment>
<keyword evidence="1" id="KW-0472">Membrane</keyword>
<proteinExistence type="predicted"/>
<gene>
    <name evidence="2" type="ORF">HMPREF2531_00049</name>
</gene>
<accession>A0A139LVP5</accession>
<dbReference type="AlphaFoldDB" id="A0A139LVP5"/>
<evidence type="ECO:0000313" key="2">
    <source>
        <dbReference type="EMBL" id="KXT55518.1"/>
    </source>
</evidence>
<protein>
    <submittedName>
        <fullName evidence="2">Uncharacterized protein</fullName>
    </submittedName>
</protein>
<keyword evidence="1" id="KW-0812">Transmembrane</keyword>
<dbReference type="PATRIC" id="fig|329854.7.peg.48"/>
<reference evidence="2 3" key="1">
    <citation type="submission" date="2016-02" db="EMBL/GenBank/DDBJ databases">
        <authorList>
            <person name="Wen L."/>
            <person name="He K."/>
            <person name="Yang H."/>
        </authorList>
    </citation>
    <scope>NUCLEOTIDE SEQUENCE [LARGE SCALE GENOMIC DNA]</scope>
    <source>
        <strain evidence="2 3">KLE1704</strain>
    </source>
</reference>